<gene>
    <name evidence="1" type="ORF">AVEN_173154_1</name>
</gene>
<organism evidence="1 2">
    <name type="scientific">Araneus ventricosus</name>
    <name type="common">Orbweaver spider</name>
    <name type="synonym">Epeira ventricosa</name>
    <dbReference type="NCBI Taxonomy" id="182803"/>
    <lineage>
        <taxon>Eukaryota</taxon>
        <taxon>Metazoa</taxon>
        <taxon>Ecdysozoa</taxon>
        <taxon>Arthropoda</taxon>
        <taxon>Chelicerata</taxon>
        <taxon>Arachnida</taxon>
        <taxon>Araneae</taxon>
        <taxon>Araneomorphae</taxon>
        <taxon>Entelegynae</taxon>
        <taxon>Araneoidea</taxon>
        <taxon>Araneidae</taxon>
        <taxon>Araneus</taxon>
    </lineage>
</organism>
<sequence>MINKPHPIADEGNQSKGSTLILCLGKMADIICCIDHGASYLTKVGWLMLVALSSDGNGKDTLVNTLMNSARSELHHFSILRGRIKFFLPPHGKLIDENPKVREAATIYNTNTCKNQSILDVGQTLDT</sequence>
<dbReference type="Proteomes" id="UP000499080">
    <property type="component" value="Unassembled WGS sequence"/>
</dbReference>
<dbReference type="EMBL" id="BGPR01004815">
    <property type="protein sequence ID" value="GBN03649.1"/>
    <property type="molecule type" value="Genomic_DNA"/>
</dbReference>
<accession>A0A4Y2KNI2</accession>
<comment type="caution">
    <text evidence="1">The sequence shown here is derived from an EMBL/GenBank/DDBJ whole genome shotgun (WGS) entry which is preliminary data.</text>
</comment>
<proteinExistence type="predicted"/>
<reference evidence="1 2" key="1">
    <citation type="journal article" date="2019" name="Sci. Rep.">
        <title>Orb-weaving spider Araneus ventricosus genome elucidates the spidroin gene catalogue.</title>
        <authorList>
            <person name="Kono N."/>
            <person name="Nakamura H."/>
            <person name="Ohtoshi R."/>
            <person name="Moran D.A.P."/>
            <person name="Shinohara A."/>
            <person name="Yoshida Y."/>
            <person name="Fujiwara M."/>
            <person name="Mori M."/>
            <person name="Tomita M."/>
            <person name="Arakawa K."/>
        </authorList>
    </citation>
    <scope>NUCLEOTIDE SEQUENCE [LARGE SCALE GENOMIC DNA]</scope>
</reference>
<evidence type="ECO:0000313" key="2">
    <source>
        <dbReference type="Proteomes" id="UP000499080"/>
    </source>
</evidence>
<evidence type="ECO:0000313" key="1">
    <source>
        <dbReference type="EMBL" id="GBN03649.1"/>
    </source>
</evidence>
<dbReference type="AlphaFoldDB" id="A0A4Y2KNI2"/>
<protein>
    <submittedName>
        <fullName evidence="1">Uncharacterized protein</fullName>
    </submittedName>
</protein>
<name>A0A4Y2KNI2_ARAVE</name>
<keyword evidence="2" id="KW-1185">Reference proteome</keyword>